<evidence type="ECO:0000256" key="1">
    <source>
        <dbReference type="SAM" id="MobiDB-lite"/>
    </source>
</evidence>
<protein>
    <submittedName>
        <fullName evidence="2">Uncharacterized protein</fullName>
    </submittedName>
</protein>
<accession>A0ABV4Y917</accession>
<dbReference type="RefSeq" id="WP_413256835.1">
    <property type="nucleotide sequence ID" value="NZ_JBHFNS010000038.1"/>
</dbReference>
<evidence type="ECO:0000313" key="2">
    <source>
        <dbReference type="EMBL" id="MFB2935317.1"/>
    </source>
</evidence>
<dbReference type="EMBL" id="JBHFNS010000038">
    <property type="protein sequence ID" value="MFB2935317.1"/>
    <property type="molecule type" value="Genomic_DNA"/>
</dbReference>
<name>A0ABV4Y917_9CYAN</name>
<proteinExistence type="predicted"/>
<comment type="caution">
    <text evidence="2">The sequence shown here is derived from an EMBL/GenBank/DDBJ whole genome shotgun (WGS) entry which is preliminary data.</text>
</comment>
<dbReference type="Proteomes" id="UP001576776">
    <property type="component" value="Unassembled WGS sequence"/>
</dbReference>
<gene>
    <name evidence="2" type="ORF">ACE1B6_08555</name>
</gene>
<evidence type="ECO:0000313" key="3">
    <source>
        <dbReference type="Proteomes" id="UP001576776"/>
    </source>
</evidence>
<reference evidence="2 3" key="1">
    <citation type="submission" date="2024-09" db="EMBL/GenBank/DDBJ databases">
        <title>Floridaenema gen nov. (Aerosakkonemataceae, Aerosakkonematales ord. nov., Cyanobacteria) from benthic tropical and subtropical fresh waters, with the description of four new species.</title>
        <authorList>
            <person name="Moretto J.A."/>
            <person name="Berthold D.E."/>
            <person name="Lefler F.W."/>
            <person name="Huang I.-S."/>
            <person name="Laughinghouse H. IV."/>
        </authorList>
    </citation>
    <scope>NUCLEOTIDE SEQUENCE [LARGE SCALE GENOMIC DNA]</scope>
    <source>
        <strain evidence="2 3">BLCC-F154</strain>
    </source>
</reference>
<organism evidence="2 3">
    <name type="scientific">Floridaenema fluviatile BLCC-F154</name>
    <dbReference type="NCBI Taxonomy" id="3153640"/>
    <lineage>
        <taxon>Bacteria</taxon>
        <taxon>Bacillati</taxon>
        <taxon>Cyanobacteriota</taxon>
        <taxon>Cyanophyceae</taxon>
        <taxon>Oscillatoriophycideae</taxon>
        <taxon>Aerosakkonematales</taxon>
        <taxon>Aerosakkonemataceae</taxon>
        <taxon>Floridanema</taxon>
        <taxon>Floridanema fluviatile</taxon>
    </lineage>
</organism>
<keyword evidence="3" id="KW-1185">Reference proteome</keyword>
<feature type="region of interest" description="Disordered" evidence="1">
    <location>
        <begin position="1"/>
        <end position="26"/>
    </location>
</feature>
<sequence length="445" mass="52398">MVVKKDMRPGKRKGRKVTNWNEPYTRQSSPAEQKLYQHWLKLVQVEPPSTLIERFKLLFIEGEKYPDREITQALDEIITSKYAEAQFKFVLNRCCHILINRWQIHPQQRSTIPQLIACFEIQPNYPNHSFRSKSVRRLRELTKSFCQTEQYTTLQRLSQAVSKKVAAKSEIKTTPLVKLINRYPYLYEHCLLSEDSTYEDQQAIVRMRSEAQKRYEIELSQYITHQVRQTQIARLKPEQHPKQMIRAINNPTLLNDRELFFAVKQYVGKVEGSYTYRDLAHSFITHTSKTRSYKDFKNELYTYLTSSIDPGYGKRQFNQQLYTYLQNTLPHNDSQPVSEFLIIRTCSNLLNFLVVNNHKQAQHFIFIDLVANLGTTSTVGLLLKLVLICRKVKPYLEKRFSILFNHYESNVGDAVMWLIQCLENLNIALSIHFGAVDLSYLSRQR</sequence>